<comment type="similarity">
    <text evidence="1 4">Belongs to the glycosyl hydrolase 2 family.</text>
</comment>
<dbReference type="EMBL" id="CAKMMW010000001">
    <property type="protein sequence ID" value="CAH1193086.1"/>
    <property type="molecule type" value="Genomic_DNA"/>
</dbReference>
<dbReference type="InterPro" id="IPR051913">
    <property type="entry name" value="GH2_Domain-Containing"/>
</dbReference>
<comment type="caution">
    <text evidence="7">The sequence shown here is derived from an EMBL/GenBank/DDBJ whole genome shotgun (WGS) entry which is preliminary data.</text>
</comment>
<dbReference type="InterPro" id="IPR006103">
    <property type="entry name" value="Glyco_hydro_2_cat"/>
</dbReference>
<gene>
    <name evidence="7" type="primary">lacZ_5</name>
    <name evidence="7" type="ORF">PAECIP111891_00486</name>
</gene>
<dbReference type="PROSITE" id="PS00018">
    <property type="entry name" value="EF_HAND_1"/>
    <property type="match status" value="2"/>
</dbReference>
<dbReference type="Gene3D" id="2.60.40.1080">
    <property type="match status" value="1"/>
</dbReference>
<feature type="domain" description="Dockerin" evidence="6">
    <location>
        <begin position="1356"/>
        <end position="1418"/>
    </location>
</feature>
<dbReference type="SUPFAM" id="SSF49373">
    <property type="entry name" value="Invasin/intimin cell-adhesion fragments"/>
    <property type="match status" value="1"/>
</dbReference>
<evidence type="ECO:0000256" key="2">
    <source>
        <dbReference type="ARBA" id="ARBA00022801"/>
    </source>
</evidence>
<organism evidence="7 8">
    <name type="scientific">Paenibacillus allorhizoplanae</name>
    <dbReference type="NCBI Taxonomy" id="2905648"/>
    <lineage>
        <taxon>Bacteria</taxon>
        <taxon>Bacillati</taxon>
        <taxon>Bacillota</taxon>
        <taxon>Bacilli</taxon>
        <taxon>Bacillales</taxon>
        <taxon>Paenibacillaceae</taxon>
        <taxon>Paenibacillus</taxon>
    </lineage>
</organism>
<dbReference type="InterPro" id="IPR036156">
    <property type="entry name" value="Beta-gal/glucu_dom_sf"/>
</dbReference>
<feature type="domain" description="F5/8 type C" evidence="5">
    <location>
        <begin position="1103"/>
        <end position="1257"/>
    </location>
</feature>
<dbReference type="PROSITE" id="PS00719">
    <property type="entry name" value="GLYCOSYL_HYDROL_F2_1"/>
    <property type="match status" value="1"/>
</dbReference>
<dbReference type="SUPFAM" id="SSF49785">
    <property type="entry name" value="Galactose-binding domain-like"/>
    <property type="match status" value="4"/>
</dbReference>
<dbReference type="InterPro" id="IPR002105">
    <property type="entry name" value="Dockerin_1_rpt"/>
</dbReference>
<dbReference type="Pfam" id="PF18565">
    <property type="entry name" value="Glyco_hydro2_C5"/>
    <property type="match status" value="1"/>
</dbReference>
<dbReference type="GO" id="GO:0004565">
    <property type="term" value="F:beta-galactosidase activity"/>
    <property type="evidence" value="ECO:0007669"/>
    <property type="project" value="UniProtKB-EC"/>
</dbReference>
<dbReference type="RefSeq" id="WP_236284321.1">
    <property type="nucleotide sequence ID" value="NZ_CAKMMW010000001.1"/>
</dbReference>
<evidence type="ECO:0000259" key="5">
    <source>
        <dbReference type="PROSITE" id="PS50022"/>
    </source>
</evidence>
<keyword evidence="8" id="KW-1185">Reference proteome</keyword>
<dbReference type="Pfam" id="PF02837">
    <property type="entry name" value="Glyco_hydro_2_N"/>
    <property type="match status" value="1"/>
</dbReference>
<name>A0ABM9BRP4_9BACL</name>
<accession>A0ABM9BRP4</accession>
<dbReference type="InterPro" id="IPR006102">
    <property type="entry name" value="Ig-like_GH2"/>
</dbReference>
<dbReference type="InterPro" id="IPR040605">
    <property type="entry name" value="Glyco_hydro2_dom5"/>
</dbReference>
<dbReference type="SUPFAM" id="SSF51445">
    <property type="entry name" value="(Trans)glycosidases"/>
    <property type="match status" value="1"/>
</dbReference>
<dbReference type="Pfam" id="PF00703">
    <property type="entry name" value="Glyco_hydro_2"/>
    <property type="match status" value="1"/>
</dbReference>
<evidence type="ECO:0000256" key="1">
    <source>
        <dbReference type="ARBA" id="ARBA00007401"/>
    </source>
</evidence>
<dbReference type="InterPro" id="IPR008979">
    <property type="entry name" value="Galactose-bd-like_sf"/>
</dbReference>
<dbReference type="InterPro" id="IPR018247">
    <property type="entry name" value="EF_Hand_1_Ca_BS"/>
</dbReference>
<dbReference type="Gene3D" id="1.10.1330.10">
    <property type="entry name" value="Dockerin domain"/>
    <property type="match status" value="1"/>
</dbReference>
<dbReference type="PRINTS" id="PR00132">
    <property type="entry name" value="GLHYDRLASE2"/>
</dbReference>
<dbReference type="PROSITE" id="PS50022">
    <property type="entry name" value="FA58C_3"/>
    <property type="match status" value="3"/>
</dbReference>
<dbReference type="EC" id="3.2.1.23" evidence="7"/>
<evidence type="ECO:0000256" key="4">
    <source>
        <dbReference type="RuleBase" id="RU361154"/>
    </source>
</evidence>
<dbReference type="Pfam" id="PF02368">
    <property type="entry name" value="Big_2"/>
    <property type="match status" value="1"/>
</dbReference>
<dbReference type="PANTHER" id="PTHR42732">
    <property type="entry name" value="BETA-GALACTOSIDASE"/>
    <property type="match status" value="1"/>
</dbReference>
<evidence type="ECO:0000259" key="6">
    <source>
        <dbReference type="PROSITE" id="PS51766"/>
    </source>
</evidence>
<dbReference type="InterPro" id="IPR006104">
    <property type="entry name" value="Glyco_hydro_2_N"/>
</dbReference>
<evidence type="ECO:0000256" key="3">
    <source>
        <dbReference type="ARBA" id="ARBA00023295"/>
    </source>
</evidence>
<keyword evidence="3 4" id="KW-0326">Glycosidase</keyword>
<reference evidence="7" key="1">
    <citation type="submission" date="2022-01" db="EMBL/GenBank/DDBJ databases">
        <authorList>
            <person name="Criscuolo A."/>
        </authorList>
    </citation>
    <scope>NUCLEOTIDE SEQUENCE</scope>
    <source>
        <strain evidence="7">CIP111891</strain>
    </source>
</reference>
<sequence>MKAITRIMLCVIMVLEIMFLNVSLIASADTGNIGGNERTVLNFNSDWGFYRGDLVGAEAAQFDDSAFAAVTIPHTMRLEKKHANGANAVYAGIGWYRHYFTIDESNRGKTINIDFEGVMIDSDVYLNGEKIYTHNGGYIGYSVDITDKVIYGQTNVLAVKVSSSDSPDTPPGKPLANLDFHYYGGIYRDVTMRITNKLHISDALQANKTASGGVFVTYPNVTTSSATVHVKTHVVNENQASVSTRVLSKLIDKNGAVVAQNETTATSLSAGGDHQFTQDLTVASPKLWDISAPYLYSLVSEVYSATGLVDMITTKVGIRKIEYKSDGFYLNDNKIYLRGANRHQAFQNVGDAASNSMQVRDAMQIKADGFNAVRATHYPNDPAFLDAADEIGLLVIECQPGWQNFTNTAKFRALTIRDAREMIRRDRNRPSVILWETSLNETGYPADWSQEVTAAAHEEYPGNQIYTAADHGLQGMYYDVNYKVVDTNWSSDSSRWTDFDSNKPFFTREWGDFEESSKSLRKEGEAAQIAQNLTRQKYLNGNGYSDWGGLDANDRIGGYFLWSWNDYIRGSTTKTLGSGTVDIDRYEKYGYYWLQSMQSARDPLYGPMVFIASTNSPTSSRSVNVFSNADSVKLYQNNVLVNEITRAEASIAVPNIVQKGGSPIFTFNLNSFVSGELKAEAILDGQVVKTHTVRTPGQASQIEIEVRDRGVQPIADGSDLIPVYFKVVDANGTIVPNYSGKVNISVTGEGQLVGRGIPRIGVEEQVVEGGIGFAFVRTSGTSGAIQINATSEGLVPGNAEVSTLPYQGQYVPDGLHTPWVGGVEKLESPADSFQNIAIGKPITSSSEQSGNFAVNAIDDDASTKWTANGSSLPQWIQVDLGKNYSLIGFKMLWEMKAAAYKYYIEVSTDGVNWDKAIDRSANTTPNGAEETVLADSRGRYVRLKIVDNITDNYWASLYEFKVIPADYQEPGDIIPNDAIQVIDESTVSESGRGTDKLRDGITTIGTGWLAKSTELPQSVTVKFNEPQTVVGSRIFWEKDSNWYTYDLEVSTNGQVWQKVLNNRYVGGQQFTPEAFAKPYKNISYVRVTIKQIVAGGGYRVGMAELILYGADSASDNVPVVIPHEQMTATATSQETEGEDNSASNVLDGNNGTIWHTQWDGNTLPQSINLYLGGAYQVTNLKYLPRQSGGNGIITGYNIYASNDGTNYTQIADGSWNNDKTEKNVQFSSVTTATYVKLEAVQGVNNYASAAEINVIGIPVLTEVPVTGVQLDKPQVTLKEGQTTELVVSVLPIDATNMDVTLASSDDTIAKVEFKDGKFVVTALKEGVADITITTVNGGFTAVSKITVQKADDTTIPPGIQGDVNHDNRVSIGDLGLVAANYGKKLSSPDWEQVKQADVNHDGIIGIADLAIVASKMMN</sequence>
<dbReference type="PANTHER" id="PTHR42732:SF1">
    <property type="entry name" value="BETA-MANNOSIDASE"/>
    <property type="match status" value="1"/>
</dbReference>
<dbReference type="InterPro" id="IPR017853">
    <property type="entry name" value="GH"/>
</dbReference>
<dbReference type="Gene3D" id="2.60.120.260">
    <property type="entry name" value="Galactose-binding domain-like"/>
    <property type="match status" value="4"/>
</dbReference>
<dbReference type="Pfam" id="PF00404">
    <property type="entry name" value="Dockerin_1"/>
    <property type="match status" value="1"/>
</dbReference>
<proteinExistence type="inferred from homology"/>
<evidence type="ECO:0000313" key="8">
    <source>
        <dbReference type="Proteomes" id="UP000838821"/>
    </source>
</evidence>
<feature type="domain" description="F5/8 type C" evidence="5">
    <location>
        <begin position="967"/>
        <end position="1087"/>
    </location>
</feature>
<keyword evidence="2 4" id="KW-0378">Hydrolase</keyword>
<dbReference type="InterPro" id="IPR036439">
    <property type="entry name" value="Dockerin_dom_sf"/>
</dbReference>
<protein>
    <submittedName>
        <fullName evidence="7">Beta-galactosidase</fullName>
        <ecNumber evidence="7">3.2.1.23</ecNumber>
    </submittedName>
</protein>
<dbReference type="InterPro" id="IPR013783">
    <property type="entry name" value="Ig-like_fold"/>
</dbReference>
<dbReference type="Gene3D" id="3.20.20.80">
    <property type="entry name" value="Glycosidases"/>
    <property type="match status" value="1"/>
</dbReference>
<dbReference type="SUPFAM" id="SSF49303">
    <property type="entry name" value="beta-Galactosidase/glucuronidase domain"/>
    <property type="match status" value="1"/>
</dbReference>
<dbReference type="Pfam" id="PF00754">
    <property type="entry name" value="F5_F8_type_C"/>
    <property type="match status" value="3"/>
</dbReference>
<evidence type="ECO:0000313" key="7">
    <source>
        <dbReference type="EMBL" id="CAH1193086.1"/>
    </source>
</evidence>
<dbReference type="PROSITE" id="PS51766">
    <property type="entry name" value="DOCKERIN"/>
    <property type="match status" value="1"/>
</dbReference>
<dbReference type="InterPro" id="IPR023230">
    <property type="entry name" value="Glyco_hydro_2_CS"/>
</dbReference>
<dbReference type="InterPro" id="IPR008964">
    <property type="entry name" value="Invasin/intimin_cell_adhesion"/>
</dbReference>
<dbReference type="InterPro" id="IPR000421">
    <property type="entry name" value="FA58C"/>
</dbReference>
<dbReference type="InterPro" id="IPR003343">
    <property type="entry name" value="Big_2"/>
</dbReference>
<feature type="domain" description="F5/8 type C" evidence="5">
    <location>
        <begin position="826"/>
        <end position="965"/>
    </location>
</feature>
<dbReference type="SMART" id="SM00635">
    <property type="entry name" value="BID_2"/>
    <property type="match status" value="1"/>
</dbReference>
<dbReference type="Pfam" id="PF02836">
    <property type="entry name" value="Glyco_hydro_2_C"/>
    <property type="match status" value="1"/>
</dbReference>
<dbReference type="Proteomes" id="UP000838821">
    <property type="component" value="Unassembled WGS sequence"/>
</dbReference>
<dbReference type="Gene3D" id="2.60.40.10">
    <property type="entry name" value="Immunoglobulins"/>
    <property type="match status" value="3"/>
</dbReference>
<dbReference type="CDD" id="cd14254">
    <property type="entry name" value="Dockerin_II"/>
    <property type="match status" value="1"/>
</dbReference>
<dbReference type="InterPro" id="IPR006101">
    <property type="entry name" value="Glyco_hydro_2"/>
</dbReference>
<dbReference type="SUPFAM" id="SSF63446">
    <property type="entry name" value="Type I dockerin domain"/>
    <property type="match status" value="1"/>
</dbReference>
<dbReference type="InterPro" id="IPR016134">
    <property type="entry name" value="Dockerin_dom"/>
</dbReference>